<dbReference type="Gene3D" id="3.40.190.80">
    <property type="match status" value="1"/>
</dbReference>
<proteinExistence type="predicted"/>
<reference evidence="1 2" key="1">
    <citation type="submission" date="2023-08" db="EMBL/GenBank/DDBJ databases">
        <authorList>
            <person name="Girao M."/>
            <person name="Carvalho M.F."/>
        </authorList>
    </citation>
    <scope>NUCLEOTIDE SEQUENCE [LARGE SCALE GENOMIC DNA]</scope>
    <source>
        <strain evidence="1 2">CT-R113</strain>
    </source>
</reference>
<dbReference type="EMBL" id="JAUZMY010000004">
    <property type="protein sequence ID" value="MEE2036843.1"/>
    <property type="molecule type" value="Genomic_DNA"/>
</dbReference>
<evidence type="ECO:0000313" key="2">
    <source>
        <dbReference type="Proteomes" id="UP001356095"/>
    </source>
</evidence>
<organism evidence="1 2">
    <name type="scientific">Nocardiopsis codii</name>
    <dbReference type="NCBI Taxonomy" id="3065942"/>
    <lineage>
        <taxon>Bacteria</taxon>
        <taxon>Bacillati</taxon>
        <taxon>Actinomycetota</taxon>
        <taxon>Actinomycetes</taxon>
        <taxon>Streptosporangiales</taxon>
        <taxon>Nocardiopsidaceae</taxon>
        <taxon>Nocardiopsis</taxon>
    </lineage>
</organism>
<dbReference type="Proteomes" id="UP001356095">
    <property type="component" value="Unassembled WGS sequence"/>
</dbReference>
<gene>
    <name evidence="1" type="ORF">Q8791_06360</name>
</gene>
<dbReference type="InterPro" id="IPR000760">
    <property type="entry name" value="Inositol_monophosphatase-like"/>
</dbReference>
<accession>A0ABU7K3N9</accession>
<dbReference type="RefSeq" id="WP_330090639.1">
    <property type="nucleotide sequence ID" value="NZ_JAUZMY010000004.1"/>
</dbReference>
<keyword evidence="2" id="KW-1185">Reference proteome</keyword>
<name>A0ABU7K3N9_9ACTN</name>
<dbReference type="SUPFAM" id="SSF56655">
    <property type="entry name" value="Carbohydrate phosphatase"/>
    <property type="match status" value="1"/>
</dbReference>
<protein>
    <submittedName>
        <fullName evidence="1">Inositol monophosphatase family protein</fullName>
    </submittedName>
</protein>
<evidence type="ECO:0000313" key="1">
    <source>
        <dbReference type="EMBL" id="MEE2036843.1"/>
    </source>
</evidence>
<sequence length="58" mass="5978">MSGSGAGPWDIAALVPIVREAGGSFSDLTGQDRFDTGSALFCNGRIHEEALDAVRAAL</sequence>
<dbReference type="Pfam" id="PF00459">
    <property type="entry name" value="Inositol_P"/>
    <property type="match status" value="1"/>
</dbReference>
<comment type="caution">
    <text evidence="1">The sequence shown here is derived from an EMBL/GenBank/DDBJ whole genome shotgun (WGS) entry which is preliminary data.</text>
</comment>